<dbReference type="GO" id="GO:0004015">
    <property type="term" value="F:adenosylmethionine-8-amino-7-oxononanoate transaminase activity"/>
    <property type="evidence" value="ECO:0007669"/>
    <property type="project" value="TreeGrafter"/>
</dbReference>
<protein>
    <submittedName>
        <fullName evidence="3">Adenosylmethionine-8-amino-7-oxononanoate transaminase</fullName>
    </submittedName>
</protein>
<dbReference type="OrthoDB" id="425114at2759"/>
<dbReference type="FunFam" id="3.90.1150.10:FF:000080">
    <property type="entry name" value="Bifunctional dethiobiotin synthetase/adenosylmethionine-8-amino-7-oxononanoate aminotransferase"/>
    <property type="match status" value="1"/>
</dbReference>
<evidence type="ECO:0000256" key="2">
    <source>
        <dbReference type="ARBA" id="ARBA00022679"/>
    </source>
</evidence>
<dbReference type="InterPro" id="IPR015421">
    <property type="entry name" value="PyrdxlP-dep_Trfase_major"/>
</dbReference>
<dbReference type="Gene3D" id="3.40.640.10">
    <property type="entry name" value="Type I PLP-dependent aspartate aminotransferase-like (Major domain)"/>
    <property type="match status" value="1"/>
</dbReference>
<dbReference type="GeneID" id="30032872"/>
<dbReference type="PANTHER" id="PTHR42684">
    <property type="entry name" value="ADENOSYLMETHIONINE-8-AMINO-7-OXONONANOATE AMINOTRANSFERASE"/>
    <property type="match status" value="1"/>
</dbReference>
<dbReference type="GO" id="GO:0009102">
    <property type="term" value="P:biotin biosynthetic process"/>
    <property type="evidence" value="ECO:0007669"/>
    <property type="project" value="TreeGrafter"/>
</dbReference>
<proteinExistence type="predicted"/>
<dbReference type="GO" id="GO:0030170">
    <property type="term" value="F:pyridoxal phosphate binding"/>
    <property type="evidence" value="ECO:0007669"/>
    <property type="project" value="InterPro"/>
</dbReference>
<dbReference type="Proteomes" id="UP000189580">
    <property type="component" value="Chromosome a"/>
</dbReference>
<evidence type="ECO:0000313" key="4">
    <source>
        <dbReference type="Proteomes" id="UP000189580"/>
    </source>
</evidence>
<dbReference type="KEGG" id="slb:AWJ20_1106"/>
<evidence type="ECO:0000256" key="1">
    <source>
        <dbReference type="ARBA" id="ARBA00022576"/>
    </source>
</evidence>
<reference evidence="3 4" key="1">
    <citation type="submission" date="2016-02" db="EMBL/GenBank/DDBJ databases">
        <title>Complete genome sequence and transcriptome regulation of the pentose utilising yeast Sugiyamaella lignohabitans.</title>
        <authorList>
            <person name="Bellasio M."/>
            <person name="Peymann A."/>
            <person name="Valli M."/>
            <person name="Sipitzky M."/>
            <person name="Graf A."/>
            <person name="Sauer M."/>
            <person name="Marx H."/>
            <person name="Mattanovich D."/>
        </authorList>
    </citation>
    <scope>NUCLEOTIDE SEQUENCE [LARGE SCALE GENOMIC DNA]</scope>
    <source>
        <strain evidence="3 4">CBS 10342</strain>
    </source>
</reference>
<dbReference type="GO" id="GO:0005739">
    <property type="term" value="C:mitochondrion"/>
    <property type="evidence" value="ECO:0007669"/>
    <property type="project" value="TreeGrafter"/>
</dbReference>
<gene>
    <name evidence="3" type="primary">BIO3</name>
    <name evidence="3" type="ORF">AWJ20_1106</name>
</gene>
<keyword evidence="4" id="KW-1185">Reference proteome</keyword>
<dbReference type="PANTHER" id="PTHR42684:SF3">
    <property type="entry name" value="ADENOSYLMETHIONINE-8-AMINO-7-OXONONANOATE AMINOTRANSFERASE"/>
    <property type="match status" value="1"/>
</dbReference>
<keyword evidence="1" id="KW-0032">Aminotransferase</keyword>
<dbReference type="EMBL" id="CP014501">
    <property type="protein sequence ID" value="ANB12834.1"/>
    <property type="molecule type" value="Genomic_DNA"/>
</dbReference>
<dbReference type="SUPFAM" id="SSF53383">
    <property type="entry name" value="PLP-dependent transferases"/>
    <property type="match status" value="1"/>
</dbReference>
<sequence>MASRADKTIWFPFSQHKNIPEKSITTIDSAYNDSFQTFNSIQAGKSSSLLNSSFDGSASWWTQGLGHGNPTLSLAAAYAAGRYGHVILASTIHQPAISLAENIISKLGNPRVNRVFYSDNGSTGIEVAIKMALKSACDRYGWDVSDKDIGVIGLKRSYHGDTIGSMDCTEPSVYNKKITWYKDRGYWFEYPNVVLKNGVWKVVVPESLQNELGASAAFSSLDEIYDIENRDGSHYKRYIKEKITDLINQGHKFGAVIFEPVLLGAGGMLAV</sequence>
<dbReference type="AlphaFoldDB" id="A0A167DEU3"/>
<evidence type="ECO:0000313" key="3">
    <source>
        <dbReference type="EMBL" id="ANB12834.1"/>
    </source>
</evidence>
<dbReference type="RefSeq" id="XP_018735311.1">
    <property type="nucleotide sequence ID" value="XM_018877960.1"/>
</dbReference>
<organism evidence="3 4">
    <name type="scientific">Sugiyamaella lignohabitans</name>
    <dbReference type="NCBI Taxonomy" id="796027"/>
    <lineage>
        <taxon>Eukaryota</taxon>
        <taxon>Fungi</taxon>
        <taxon>Dikarya</taxon>
        <taxon>Ascomycota</taxon>
        <taxon>Saccharomycotina</taxon>
        <taxon>Dipodascomycetes</taxon>
        <taxon>Dipodascales</taxon>
        <taxon>Trichomonascaceae</taxon>
        <taxon>Sugiyamaella</taxon>
    </lineage>
</organism>
<dbReference type="InterPro" id="IPR015424">
    <property type="entry name" value="PyrdxlP-dep_Trfase"/>
</dbReference>
<dbReference type="GO" id="GO:0004141">
    <property type="term" value="F:dethiobiotin synthase activity"/>
    <property type="evidence" value="ECO:0007669"/>
    <property type="project" value="TreeGrafter"/>
</dbReference>
<dbReference type="Pfam" id="PF00202">
    <property type="entry name" value="Aminotran_3"/>
    <property type="match status" value="1"/>
</dbReference>
<name>A0A167DEU3_9ASCO</name>
<dbReference type="InterPro" id="IPR005814">
    <property type="entry name" value="Aminotrans_3"/>
</dbReference>
<accession>A0A167DEU3</accession>
<keyword evidence="2" id="KW-0808">Transferase</keyword>